<name>A0A9P6CEA6_9AGAR</name>
<comment type="caution">
    <text evidence="2">The sequence shown here is derived from an EMBL/GenBank/DDBJ whole genome shotgun (WGS) entry which is preliminary data.</text>
</comment>
<evidence type="ECO:0000256" key="1">
    <source>
        <dbReference type="SAM" id="MobiDB-lite"/>
    </source>
</evidence>
<dbReference type="AlphaFoldDB" id="A0A9P6CEA6"/>
<feature type="region of interest" description="Disordered" evidence="1">
    <location>
        <begin position="72"/>
        <end position="124"/>
    </location>
</feature>
<keyword evidence="3" id="KW-1185">Reference proteome</keyword>
<reference evidence="2" key="1">
    <citation type="submission" date="2020-11" db="EMBL/GenBank/DDBJ databases">
        <authorList>
            <consortium name="DOE Joint Genome Institute"/>
            <person name="Ahrendt S."/>
            <person name="Riley R."/>
            <person name="Andreopoulos W."/>
            <person name="Labutti K."/>
            <person name="Pangilinan J."/>
            <person name="Ruiz-Duenas F.J."/>
            <person name="Barrasa J.M."/>
            <person name="Sanchez-Garcia M."/>
            <person name="Camarero S."/>
            <person name="Miyauchi S."/>
            <person name="Serrano A."/>
            <person name="Linde D."/>
            <person name="Babiker R."/>
            <person name="Drula E."/>
            <person name="Ayuso-Fernandez I."/>
            <person name="Pacheco R."/>
            <person name="Padilla G."/>
            <person name="Ferreira P."/>
            <person name="Barriuso J."/>
            <person name="Kellner H."/>
            <person name="Castanera R."/>
            <person name="Alfaro M."/>
            <person name="Ramirez L."/>
            <person name="Pisabarro A.G."/>
            <person name="Kuo A."/>
            <person name="Tritt A."/>
            <person name="Lipzen A."/>
            <person name="He G."/>
            <person name="Yan M."/>
            <person name="Ng V."/>
            <person name="Cullen D."/>
            <person name="Martin F."/>
            <person name="Rosso M.-N."/>
            <person name="Henrissat B."/>
            <person name="Hibbett D."/>
            <person name="Martinez A.T."/>
            <person name="Grigoriev I.V."/>
        </authorList>
    </citation>
    <scope>NUCLEOTIDE SEQUENCE</scope>
    <source>
        <strain evidence="2">CBS 247.69</strain>
    </source>
</reference>
<feature type="compositionally biased region" description="Pro residues" evidence="1">
    <location>
        <begin position="108"/>
        <end position="118"/>
    </location>
</feature>
<gene>
    <name evidence="2" type="ORF">BDZ94DRAFT_1313845</name>
</gene>
<dbReference type="EMBL" id="MU150357">
    <property type="protein sequence ID" value="KAF9457839.1"/>
    <property type="molecule type" value="Genomic_DNA"/>
</dbReference>
<proteinExistence type="predicted"/>
<evidence type="ECO:0000313" key="3">
    <source>
        <dbReference type="Proteomes" id="UP000807353"/>
    </source>
</evidence>
<sequence>MTSSVLMFPFAKPDAPPPPVVVLLNATELFTKPLASLLAFEDLRPESFKSLVARTPVQRTRFHPYSHREMTATLPPEQPTQQPAPSIPPSAGDPPSVQDPLDTSPLSSPEPSPRPSPEPRGSCGIPLGVVSTKIKIEQPKGAGHKNLQDQVRWDPAFLTNVKKHARNLVHSHLDDSLCFKDQEQAKLELVRQEMVEKFPRLDDYEYLWPLDIIIMGLLKYSSSHGKGVSQKNAVDAVREFVGPTAPNHRPRRSAAK</sequence>
<accession>A0A9P6CEA6</accession>
<dbReference type="Proteomes" id="UP000807353">
    <property type="component" value="Unassembled WGS sequence"/>
</dbReference>
<protein>
    <submittedName>
        <fullName evidence="2">Uncharacterized protein</fullName>
    </submittedName>
</protein>
<dbReference type="OrthoDB" id="2686745at2759"/>
<organism evidence="2 3">
    <name type="scientific">Collybia nuda</name>
    <dbReference type="NCBI Taxonomy" id="64659"/>
    <lineage>
        <taxon>Eukaryota</taxon>
        <taxon>Fungi</taxon>
        <taxon>Dikarya</taxon>
        <taxon>Basidiomycota</taxon>
        <taxon>Agaricomycotina</taxon>
        <taxon>Agaricomycetes</taxon>
        <taxon>Agaricomycetidae</taxon>
        <taxon>Agaricales</taxon>
        <taxon>Tricholomatineae</taxon>
        <taxon>Clitocybaceae</taxon>
        <taxon>Collybia</taxon>
    </lineage>
</organism>
<evidence type="ECO:0000313" key="2">
    <source>
        <dbReference type="EMBL" id="KAF9457839.1"/>
    </source>
</evidence>